<dbReference type="EMBL" id="SMMG02000002">
    <property type="protein sequence ID" value="KAA3484116.1"/>
    <property type="molecule type" value="Genomic_DNA"/>
</dbReference>
<keyword evidence="2" id="KW-1185">Reference proteome</keyword>
<evidence type="ECO:0000313" key="1">
    <source>
        <dbReference type="EMBL" id="KAA3484116.1"/>
    </source>
</evidence>
<sequence>MMCVSMLFYRERDLHTESLDSPSPLTFQVTRRRGLGAGMDSGIPDSDVVSCPGLGCYIGNGVRTKGMLRLGVNKGRSKKKNGS</sequence>
<gene>
    <name evidence="1" type="ORF">EPI10_006223</name>
</gene>
<reference evidence="1" key="1">
    <citation type="submission" date="2019-08" db="EMBL/GenBank/DDBJ databases">
        <authorList>
            <person name="Liu F."/>
        </authorList>
    </citation>
    <scope>NUCLEOTIDE SEQUENCE [LARGE SCALE GENOMIC DNA]</scope>
    <source>
        <strain evidence="1">PA1801</strain>
        <tissue evidence="1">Leaf</tissue>
    </source>
</reference>
<dbReference type="Proteomes" id="UP000325315">
    <property type="component" value="Unassembled WGS sequence"/>
</dbReference>
<accession>A0A5B6WS45</accession>
<protein>
    <submittedName>
        <fullName evidence="1">Uncharacterized protein</fullName>
    </submittedName>
</protein>
<comment type="caution">
    <text evidence="1">The sequence shown here is derived from an EMBL/GenBank/DDBJ whole genome shotgun (WGS) entry which is preliminary data.</text>
</comment>
<organism evidence="1 2">
    <name type="scientific">Gossypium australe</name>
    <dbReference type="NCBI Taxonomy" id="47621"/>
    <lineage>
        <taxon>Eukaryota</taxon>
        <taxon>Viridiplantae</taxon>
        <taxon>Streptophyta</taxon>
        <taxon>Embryophyta</taxon>
        <taxon>Tracheophyta</taxon>
        <taxon>Spermatophyta</taxon>
        <taxon>Magnoliopsida</taxon>
        <taxon>eudicotyledons</taxon>
        <taxon>Gunneridae</taxon>
        <taxon>Pentapetalae</taxon>
        <taxon>rosids</taxon>
        <taxon>malvids</taxon>
        <taxon>Malvales</taxon>
        <taxon>Malvaceae</taxon>
        <taxon>Malvoideae</taxon>
        <taxon>Gossypium</taxon>
    </lineage>
</organism>
<evidence type="ECO:0000313" key="2">
    <source>
        <dbReference type="Proteomes" id="UP000325315"/>
    </source>
</evidence>
<dbReference type="AlphaFoldDB" id="A0A5B6WS45"/>
<proteinExistence type="predicted"/>
<name>A0A5B6WS45_9ROSI</name>